<keyword evidence="3" id="KW-1185">Reference proteome</keyword>
<evidence type="ECO:0000313" key="2">
    <source>
        <dbReference type="EMBL" id="KAJ4830417.1"/>
    </source>
</evidence>
<dbReference type="SUPFAM" id="SSF54928">
    <property type="entry name" value="RNA-binding domain, RBD"/>
    <property type="match status" value="1"/>
</dbReference>
<protein>
    <recommendedName>
        <fullName evidence="4">RRM domain-containing protein</fullName>
    </recommendedName>
</protein>
<accession>A0A9Q0J704</accession>
<dbReference type="Proteomes" id="UP001141552">
    <property type="component" value="Unassembled WGS sequence"/>
</dbReference>
<dbReference type="InterPro" id="IPR035979">
    <property type="entry name" value="RBD_domain_sf"/>
</dbReference>
<organism evidence="2 3">
    <name type="scientific">Turnera subulata</name>
    <dbReference type="NCBI Taxonomy" id="218843"/>
    <lineage>
        <taxon>Eukaryota</taxon>
        <taxon>Viridiplantae</taxon>
        <taxon>Streptophyta</taxon>
        <taxon>Embryophyta</taxon>
        <taxon>Tracheophyta</taxon>
        <taxon>Spermatophyta</taxon>
        <taxon>Magnoliopsida</taxon>
        <taxon>eudicotyledons</taxon>
        <taxon>Gunneridae</taxon>
        <taxon>Pentapetalae</taxon>
        <taxon>rosids</taxon>
        <taxon>fabids</taxon>
        <taxon>Malpighiales</taxon>
        <taxon>Passifloraceae</taxon>
        <taxon>Turnera</taxon>
    </lineage>
</organism>
<dbReference type="OrthoDB" id="861279at2759"/>
<evidence type="ECO:0000313" key="3">
    <source>
        <dbReference type="Proteomes" id="UP001141552"/>
    </source>
</evidence>
<sequence length="236" mass="27005">MLMNRFGEVMDVFMPGRLSKSAKRYAFVRFKQDGDVQKLIHDINRMHDVSAEIFASVARSRQNSNRKRREPRNMNRPQPFASTVVASQTDNRSFAEESPVVSIILLGGVSFLFKFKTIKDRDDMVEDKPLWFNQCFEVFKPWENSDGAYDRLCWVLVKGVPPCAWSKNFFQLVVSRVVTSVNFGSKKFLVGITESQYNPLDWSWSTAHNGSEKDDGSVGGRMVVSLSPSSYHRIDD</sequence>
<evidence type="ECO:0008006" key="4">
    <source>
        <dbReference type="Google" id="ProtNLM"/>
    </source>
</evidence>
<evidence type="ECO:0000256" key="1">
    <source>
        <dbReference type="SAM" id="MobiDB-lite"/>
    </source>
</evidence>
<gene>
    <name evidence="2" type="ORF">Tsubulata_018094</name>
</gene>
<dbReference type="InterPro" id="IPR012677">
    <property type="entry name" value="Nucleotide-bd_a/b_plait_sf"/>
</dbReference>
<dbReference type="Gene3D" id="3.30.70.330">
    <property type="match status" value="1"/>
</dbReference>
<feature type="region of interest" description="Disordered" evidence="1">
    <location>
        <begin position="59"/>
        <end position="84"/>
    </location>
</feature>
<dbReference type="GO" id="GO:0003676">
    <property type="term" value="F:nucleic acid binding"/>
    <property type="evidence" value="ECO:0007669"/>
    <property type="project" value="InterPro"/>
</dbReference>
<reference evidence="2" key="1">
    <citation type="submission" date="2022-02" db="EMBL/GenBank/DDBJ databases">
        <authorList>
            <person name="Henning P.M."/>
            <person name="McCubbin A.G."/>
            <person name="Shore J.S."/>
        </authorList>
    </citation>
    <scope>NUCLEOTIDE SEQUENCE</scope>
    <source>
        <strain evidence="2">F60SS</strain>
        <tissue evidence="2">Leaves</tissue>
    </source>
</reference>
<comment type="caution">
    <text evidence="2">The sequence shown here is derived from an EMBL/GenBank/DDBJ whole genome shotgun (WGS) entry which is preliminary data.</text>
</comment>
<dbReference type="EMBL" id="JAKUCV010005643">
    <property type="protein sequence ID" value="KAJ4830417.1"/>
    <property type="molecule type" value="Genomic_DNA"/>
</dbReference>
<proteinExistence type="predicted"/>
<dbReference type="AlphaFoldDB" id="A0A9Q0J704"/>
<name>A0A9Q0J704_9ROSI</name>
<reference evidence="2" key="2">
    <citation type="journal article" date="2023" name="Plants (Basel)">
        <title>Annotation of the Turnera subulata (Passifloraceae) Draft Genome Reveals the S-Locus Evolved after the Divergence of Turneroideae from Passifloroideae in a Stepwise Manner.</title>
        <authorList>
            <person name="Henning P.M."/>
            <person name="Roalson E.H."/>
            <person name="Mir W."/>
            <person name="McCubbin A.G."/>
            <person name="Shore J.S."/>
        </authorList>
    </citation>
    <scope>NUCLEOTIDE SEQUENCE</scope>
    <source>
        <strain evidence="2">F60SS</strain>
    </source>
</reference>